<evidence type="ECO:0000313" key="1">
    <source>
        <dbReference type="EMBL" id="KAK8835983.1"/>
    </source>
</evidence>
<evidence type="ECO:0008006" key="3">
    <source>
        <dbReference type="Google" id="ProtNLM"/>
    </source>
</evidence>
<dbReference type="EMBL" id="JAPFFF010000071">
    <property type="protein sequence ID" value="KAK8835983.1"/>
    <property type="molecule type" value="Genomic_DNA"/>
</dbReference>
<name>A0ABR2GQT6_9EUKA</name>
<gene>
    <name evidence="1" type="ORF">M9Y10_040180</name>
</gene>
<accession>A0ABR2GQT6</accession>
<sequence length="417" mass="50091">MSIQQIIARMQNIHNTLLYFIDNESDIEENFDNFLKICNDLQIGEDKHKLKSLLHLILILANDYKRTSTLYKKIDQILQHFSNEIKNFFSNSEIFDIFKKNKRILLFLLKEKILTVDSYFVNTITENKYLLAKYPRYFLPEIKQFLPNELMYMQKEEKSGIDSFYEGYDDSDVDEEKKWIENIPDEIPENFEENREKGENDSKICEIIRQDDISRFVQYITLTNTSLKSTFKNSTFETNSFLLKQYQISLIEYATFFGSNKIFQYLLTKKVNLTNSLWYYAIHGKSSQIINTLIENHIKPNERYDLYYYYGDEVNEEDVMFLDCLKESVKCHHNGIVDYFCANHFLDEKKSNSIRFSTSLEYLNFEFFICEDINESIFFDLCRYNYYSFVDVLLKTKDVDVNERIKYEQIFIFVFLK</sequence>
<proteinExistence type="predicted"/>
<protein>
    <recommendedName>
        <fullName evidence="3">DUF3447 domain-containing protein</fullName>
    </recommendedName>
</protein>
<organism evidence="1 2">
    <name type="scientific">Tritrichomonas musculus</name>
    <dbReference type="NCBI Taxonomy" id="1915356"/>
    <lineage>
        <taxon>Eukaryota</taxon>
        <taxon>Metamonada</taxon>
        <taxon>Parabasalia</taxon>
        <taxon>Tritrichomonadida</taxon>
        <taxon>Tritrichomonadidae</taxon>
        <taxon>Tritrichomonas</taxon>
    </lineage>
</organism>
<comment type="caution">
    <text evidence="1">The sequence shown here is derived from an EMBL/GenBank/DDBJ whole genome shotgun (WGS) entry which is preliminary data.</text>
</comment>
<evidence type="ECO:0000313" key="2">
    <source>
        <dbReference type="Proteomes" id="UP001470230"/>
    </source>
</evidence>
<reference evidence="1 2" key="1">
    <citation type="submission" date="2024-04" db="EMBL/GenBank/DDBJ databases">
        <title>Tritrichomonas musculus Genome.</title>
        <authorList>
            <person name="Alves-Ferreira E."/>
            <person name="Grigg M."/>
            <person name="Lorenzi H."/>
            <person name="Galac M."/>
        </authorList>
    </citation>
    <scope>NUCLEOTIDE SEQUENCE [LARGE SCALE GENOMIC DNA]</scope>
    <source>
        <strain evidence="1 2">EAF2021</strain>
    </source>
</reference>
<keyword evidence="2" id="KW-1185">Reference proteome</keyword>
<dbReference type="InterPro" id="IPR036770">
    <property type="entry name" value="Ankyrin_rpt-contain_sf"/>
</dbReference>
<dbReference type="SUPFAM" id="SSF48403">
    <property type="entry name" value="Ankyrin repeat"/>
    <property type="match status" value="1"/>
</dbReference>
<dbReference type="Proteomes" id="UP001470230">
    <property type="component" value="Unassembled WGS sequence"/>
</dbReference>